<evidence type="ECO:0000256" key="1">
    <source>
        <dbReference type="ARBA" id="ARBA00022723"/>
    </source>
</evidence>
<comment type="caution">
    <text evidence="4">The sequence shown here is derived from an EMBL/GenBank/DDBJ whole genome shotgun (WGS) entry which is preliminary data.</text>
</comment>
<sequence length="201" mass="22743">MGLALTSLLPLVAIASLSLAFFYNRRAAGNKVPPSILGWPLIGETVGFALSVHRGEPEKFINDRMNKYKSEVFKTSLMGEKMAVFCGTARHIFLFANESKILTSWWPSSATKICLFPLDQDVKDTLKLDPFHRNPFLPKFLKPEALQQYVGVMDSMAKQHLESKWAPHKQVIVFPLKKNFTLALASRLFMSARESRIGREE</sequence>
<dbReference type="SUPFAM" id="SSF48264">
    <property type="entry name" value="Cytochrome P450"/>
    <property type="match status" value="1"/>
</dbReference>
<dbReference type="GO" id="GO:0005506">
    <property type="term" value="F:iron ion binding"/>
    <property type="evidence" value="ECO:0007669"/>
    <property type="project" value="InterPro"/>
</dbReference>
<gene>
    <name evidence="4" type="ORF">RJ641_006282</name>
</gene>
<dbReference type="EMBL" id="JBAMMX010000014">
    <property type="protein sequence ID" value="KAK6927691.1"/>
    <property type="molecule type" value="Genomic_DNA"/>
</dbReference>
<reference evidence="4 5" key="1">
    <citation type="submission" date="2023-12" db="EMBL/GenBank/DDBJ databases">
        <title>A high-quality genome assembly for Dillenia turbinata (Dilleniales).</title>
        <authorList>
            <person name="Chanderbali A."/>
        </authorList>
    </citation>
    <scope>NUCLEOTIDE SEQUENCE [LARGE SCALE GENOMIC DNA]</scope>
    <source>
        <strain evidence="4">LSX21</strain>
        <tissue evidence="4">Leaf</tissue>
    </source>
</reference>
<dbReference type="PANTHER" id="PTHR24286">
    <property type="entry name" value="CYTOCHROME P450 26"/>
    <property type="match status" value="1"/>
</dbReference>
<dbReference type="PANTHER" id="PTHR24286:SF53">
    <property type="entry name" value="BETA-AMYRIN 28-OXIDASE-LIKE"/>
    <property type="match status" value="1"/>
</dbReference>
<evidence type="ECO:0000313" key="5">
    <source>
        <dbReference type="Proteomes" id="UP001370490"/>
    </source>
</evidence>
<keyword evidence="3" id="KW-0732">Signal</keyword>
<protein>
    <submittedName>
        <fullName evidence="4">Uncharacterized protein</fullName>
    </submittedName>
</protein>
<dbReference type="AlphaFoldDB" id="A0AAN8Z7E3"/>
<feature type="chain" id="PRO_5043004773" evidence="3">
    <location>
        <begin position="21"/>
        <end position="201"/>
    </location>
</feature>
<keyword evidence="2" id="KW-0408">Iron</keyword>
<evidence type="ECO:0000313" key="4">
    <source>
        <dbReference type="EMBL" id="KAK6927691.1"/>
    </source>
</evidence>
<keyword evidence="5" id="KW-1185">Reference proteome</keyword>
<feature type="signal peptide" evidence="3">
    <location>
        <begin position="1"/>
        <end position="20"/>
    </location>
</feature>
<dbReference type="Proteomes" id="UP001370490">
    <property type="component" value="Unassembled WGS sequence"/>
</dbReference>
<dbReference type="GO" id="GO:0016705">
    <property type="term" value="F:oxidoreductase activity, acting on paired donors, with incorporation or reduction of molecular oxygen"/>
    <property type="evidence" value="ECO:0007669"/>
    <property type="project" value="InterPro"/>
</dbReference>
<accession>A0AAN8Z7E3</accession>
<dbReference type="Gene3D" id="1.10.630.10">
    <property type="entry name" value="Cytochrome P450"/>
    <property type="match status" value="1"/>
</dbReference>
<dbReference type="InterPro" id="IPR036396">
    <property type="entry name" value="Cyt_P450_sf"/>
</dbReference>
<keyword evidence="1" id="KW-0479">Metal-binding</keyword>
<proteinExistence type="predicted"/>
<dbReference type="GO" id="GO:0020037">
    <property type="term" value="F:heme binding"/>
    <property type="evidence" value="ECO:0007669"/>
    <property type="project" value="InterPro"/>
</dbReference>
<evidence type="ECO:0000256" key="2">
    <source>
        <dbReference type="ARBA" id="ARBA00023004"/>
    </source>
</evidence>
<evidence type="ECO:0000256" key="3">
    <source>
        <dbReference type="SAM" id="SignalP"/>
    </source>
</evidence>
<dbReference type="GO" id="GO:0004497">
    <property type="term" value="F:monooxygenase activity"/>
    <property type="evidence" value="ECO:0007669"/>
    <property type="project" value="InterPro"/>
</dbReference>
<organism evidence="4 5">
    <name type="scientific">Dillenia turbinata</name>
    <dbReference type="NCBI Taxonomy" id="194707"/>
    <lineage>
        <taxon>Eukaryota</taxon>
        <taxon>Viridiplantae</taxon>
        <taxon>Streptophyta</taxon>
        <taxon>Embryophyta</taxon>
        <taxon>Tracheophyta</taxon>
        <taxon>Spermatophyta</taxon>
        <taxon>Magnoliopsida</taxon>
        <taxon>eudicotyledons</taxon>
        <taxon>Gunneridae</taxon>
        <taxon>Pentapetalae</taxon>
        <taxon>Dilleniales</taxon>
        <taxon>Dilleniaceae</taxon>
        <taxon>Dillenia</taxon>
    </lineage>
</organism>
<dbReference type="GO" id="GO:0016125">
    <property type="term" value="P:sterol metabolic process"/>
    <property type="evidence" value="ECO:0007669"/>
    <property type="project" value="TreeGrafter"/>
</dbReference>
<name>A0AAN8Z7E3_9MAGN</name>